<evidence type="ECO:0000256" key="15">
    <source>
        <dbReference type="SAM" id="MobiDB-lite"/>
    </source>
</evidence>
<feature type="region of interest" description="Disordered" evidence="15">
    <location>
        <begin position="449"/>
        <end position="481"/>
    </location>
</feature>
<evidence type="ECO:0000256" key="9">
    <source>
        <dbReference type="ARBA" id="ARBA00022844"/>
    </source>
</evidence>
<dbReference type="InterPro" id="IPR009003">
    <property type="entry name" value="Peptidase_S1_PA"/>
</dbReference>
<dbReference type="GO" id="GO:0046718">
    <property type="term" value="P:symbiont entry into host cell"/>
    <property type="evidence" value="ECO:0007669"/>
    <property type="project" value="UniProtKB-KW"/>
</dbReference>
<proteinExistence type="predicted"/>
<accession>A0A889INI5</accession>
<organism evidence="17">
    <name type="scientific">Culex impudicus luteo-like virus</name>
    <dbReference type="NCBI Taxonomy" id="2805781"/>
    <lineage>
        <taxon>Viruses</taxon>
        <taxon>Riboviria</taxon>
        <taxon>Orthornavirae</taxon>
        <taxon>Kitrinoviricota</taxon>
        <taxon>Tolucaviricetes</taxon>
        <taxon>Tolivirales</taxon>
    </lineage>
</organism>
<dbReference type="InterPro" id="IPR043504">
    <property type="entry name" value="Peptidase_S1_PA_chymotrypsin"/>
</dbReference>
<comment type="subcellular location">
    <subcellularLocation>
        <location evidence="2">Host cell</location>
    </subcellularLocation>
    <subcellularLocation>
        <location evidence="3">Host membrane</location>
    </subcellularLocation>
    <subcellularLocation>
        <location evidence="1">Virion membrane</location>
    </subcellularLocation>
</comment>
<dbReference type="GO" id="GO:0019062">
    <property type="term" value="P:virion attachment to host cell"/>
    <property type="evidence" value="ECO:0007669"/>
    <property type="project" value="UniProtKB-KW"/>
</dbReference>
<keyword evidence="4" id="KW-0167">Capsid protein</keyword>
<feature type="transmembrane region" description="Helical" evidence="16">
    <location>
        <begin position="58"/>
        <end position="77"/>
    </location>
</feature>
<evidence type="ECO:0000256" key="2">
    <source>
        <dbReference type="ARBA" id="ARBA00004340"/>
    </source>
</evidence>
<dbReference type="Gene3D" id="2.40.10.10">
    <property type="entry name" value="Trypsin-like serine proteases"/>
    <property type="match status" value="2"/>
</dbReference>
<name>A0A889INI5_9LUTE</name>
<evidence type="ECO:0000313" key="17">
    <source>
        <dbReference type="EMBL" id="QRD99876.1"/>
    </source>
</evidence>
<evidence type="ECO:0000256" key="7">
    <source>
        <dbReference type="ARBA" id="ARBA00022801"/>
    </source>
</evidence>
<dbReference type="GO" id="GO:0019028">
    <property type="term" value="C:viral capsid"/>
    <property type="evidence" value="ECO:0007669"/>
    <property type="project" value="UniProtKB-KW"/>
</dbReference>
<keyword evidence="5" id="KW-0945">Host-virus interaction</keyword>
<feature type="compositionally biased region" description="Polar residues" evidence="15">
    <location>
        <begin position="459"/>
        <end position="481"/>
    </location>
</feature>
<evidence type="ECO:0000256" key="14">
    <source>
        <dbReference type="ARBA" id="ARBA00023296"/>
    </source>
</evidence>
<evidence type="ECO:0000256" key="16">
    <source>
        <dbReference type="SAM" id="Phobius"/>
    </source>
</evidence>
<evidence type="ECO:0000256" key="11">
    <source>
        <dbReference type="ARBA" id="ARBA00022989"/>
    </source>
</evidence>
<evidence type="ECO:0000256" key="13">
    <source>
        <dbReference type="ARBA" id="ARBA00023180"/>
    </source>
</evidence>
<keyword evidence="8" id="KW-1161">Viral attachment to host cell</keyword>
<protein>
    <recommendedName>
        <fullName evidence="18">Serine protease</fullName>
    </recommendedName>
</protein>
<evidence type="ECO:0000256" key="5">
    <source>
        <dbReference type="ARBA" id="ARBA00022581"/>
    </source>
</evidence>
<keyword evidence="10" id="KW-1043">Host membrane</keyword>
<keyword evidence="13" id="KW-0325">Glycoprotein</keyword>
<keyword evidence="11 16" id="KW-1133">Transmembrane helix</keyword>
<evidence type="ECO:0008006" key="18">
    <source>
        <dbReference type="Google" id="ProtNLM"/>
    </source>
</evidence>
<evidence type="ECO:0000256" key="6">
    <source>
        <dbReference type="ARBA" id="ARBA00022692"/>
    </source>
</evidence>
<evidence type="ECO:0000256" key="12">
    <source>
        <dbReference type="ARBA" id="ARBA00023136"/>
    </source>
</evidence>
<dbReference type="SUPFAM" id="SSF50494">
    <property type="entry name" value="Trypsin-like serine proteases"/>
    <property type="match status" value="1"/>
</dbReference>
<dbReference type="GO" id="GO:0055036">
    <property type="term" value="C:virion membrane"/>
    <property type="evidence" value="ECO:0007669"/>
    <property type="project" value="UniProtKB-SubCell"/>
</dbReference>
<dbReference type="GO" id="GO:0033644">
    <property type="term" value="C:host cell membrane"/>
    <property type="evidence" value="ECO:0007669"/>
    <property type="project" value="UniProtKB-SubCell"/>
</dbReference>
<keyword evidence="14" id="KW-1160">Virus entry into host cell</keyword>
<evidence type="ECO:0000256" key="8">
    <source>
        <dbReference type="ARBA" id="ARBA00022804"/>
    </source>
</evidence>
<dbReference type="GO" id="GO:0016787">
    <property type="term" value="F:hydrolase activity"/>
    <property type="evidence" value="ECO:0007669"/>
    <property type="project" value="UniProtKB-KW"/>
</dbReference>
<keyword evidence="7" id="KW-0378">Hydrolase</keyword>
<keyword evidence="6 16" id="KW-0812">Transmembrane</keyword>
<keyword evidence="12 16" id="KW-0472">Membrane</keyword>
<evidence type="ECO:0000256" key="4">
    <source>
        <dbReference type="ARBA" id="ARBA00022561"/>
    </source>
</evidence>
<dbReference type="GO" id="GO:0043657">
    <property type="term" value="C:host cell"/>
    <property type="evidence" value="ECO:0007669"/>
    <property type="project" value="UniProtKB-SubCell"/>
</dbReference>
<reference evidence="17" key="1">
    <citation type="submission" date="2021-01" db="EMBL/GenBank/DDBJ databases">
        <authorList>
            <person name="Konstantinidis K."/>
            <person name="Dovrolis N."/>
            <person name="Kouvela A."/>
            <person name="Kassela K."/>
            <person name="Rosa Freitas M.G."/>
            <person name="Nearchou A."/>
            <person name="de Courcy Williams M."/>
            <person name="Veletza S."/>
            <person name="Mavromara P."/>
            <person name="Karakasiliotis I."/>
        </authorList>
    </citation>
    <scope>NUCLEOTIDE SEQUENCE</scope>
    <source>
        <strain evidence="17">SE1</strain>
    </source>
</reference>
<sequence>MFKSFSWWQKEQTWTEKAIAVLSRFATKESAVELFKRSPFCREVVTGPWWWRTTSHEVNWSNVLLALACLILASWALKATLRFTRKVWGWLRWKPSLQVDPLMTQSESLIPGSPLMNGKALPKCQVRMACKRGETRLLMGGGIRVMDYLIVPTHVLHNGQGGIYMVTEDKEVKVPLTDAIDLAADVTAIQLNPSTWSVVGVSQAKLGPLCKTANVQVMSSCDLKFSVGTLSLGSTLGRVVYDASTQPGFSGSAYMDGLVCKGMHLHGGVVAGGYEMLYIYARLKHHLFMLGFIDEARGTLGSSDWSPHIDDRYEYEELEERIVSGKAERRAIVRTSTGHYHLTKAELLERVRNKDSSDWAAAVEAEDAERDLAAGNYVPEAAVIPGKGACFPGEGQRPVARGPSGQELFKPLPDSKSSSAKQLRPPTKREQLTKRLLAQSNQQLEYYLSLPANGRKPSQAMSSQTHPQQPSGPRSRLNSAV</sequence>
<evidence type="ECO:0000256" key="3">
    <source>
        <dbReference type="ARBA" id="ARBA00004551"/>
    </source>
</evidence>
<evidence type="ECO:0000256" key="1">
    <source>
        <dbReference type="ARBA" id="ARBA00004182"/>
    </source>
</evidence>
<evidence type="ECO:0000256" key="10">
    <source>
        <dbReference type="ARBA" id="ARBA00022870"/>
    </source>
</evidence>
<feature type="region of interest" description="Disordered" evidence="15">
    <location>
        <begin position="394"/>
        <end position="430"/>
    </location>
</feature>
<keyword evidence="9" id="KW-0946">Virion</keyword>
<dbReference type="EMBL" id="MW520388">
    <property type="protein sequence ID" value="QRD99876.1"/>
    <property type="molecule type" value="Genomic_RNA"/>
</dbReference>